<dbReference type="EMBL" id="CP002546">
    <property type="protein sequence ID" value="ADY61992.1"/>
    <property type="molecule type" value="Genomic_DNA"/>
</dbReference>
<accession>F0SKL1</accession>
<dbReference type="STRING" id="756272.Plabr_4420"/>
<evidence type="ECO:0000313" key="1">
    <source>
        <dbReference type="EMBL" id="ADY61992.1"/>
    </source>
</evidence>
<evidence type="ECO:0000313" key="2">
    <source>
        <dbReference type="Proteomes" id="UP000006860"/>
    </source>
</evidence>
<reference evidence="2" key="1">
    <citation type="submission" date="2011-02" db="EMBL/GenBank/DDBJ databases">
        <title>The complete genome of Planctomyces brasiliensis DSM 5305.</title>
        <authorList>
            <person name="Lucas S."/>
            <person name="Copeland A."/>
            <person name="Lapidus A."/>
            <person name="Bruce D."/>
            <person name="Goodwin L."/>
            <person name="Pitluck S."/>
            <person name="Kyrpides N."/>
            <person name="Mavromatis K."/>
            <person name="Pagani I."/>
            <person name="Ivanova N."/>
            <person name="Ovchinnikova G."/>
            <person name="Lu M."/>
            <person name="Detter J.C."/>
            <person name="Han C."/>
            <person name="Land M."/>
            <person name="Hauser L."/>
            <person name="Markowitz V."/>
            <person name="Cheng J.-F."/>
            <person name="Hugenholtz P."/>
            <person name="Woyke T."/>
            <person name="Wu D."/>
            <person name="Tindall B."/>
            <person name="Pomrenke H.G."/>
            <person name="Brambilla E."/>
            <person name="Klenk H.-P."/>
            <person name="Eisen J.A."/>
        </authorList>
    </citation>
    <scope>NUCLEOTIDE SEQUENCE [LARGE SCALE GENOMIC DNA]</scope>
    <source>
        <strain evidence="2">ATCC 49424 / DSM 5305 / JCM 21570 / NBRC 103401 / IFAM 1448</strain>
    </source>
</reference>
<keyword evidence="2" id="KW-1185">Reference proteome</keyword>
<gene>
    <name evidence="1" type="ordered locus">Plabr_4420</name>
</gene>
<sequence length="130" mass="14957">MKKKATRVRKQASSKTRIELRFEPEVAEGVQVLADKVGVSVNQLMQGISRWMIKNAQQGEPYRRENGSLTARSQEGCVWFGRPSVWIEPWELDEYEPHVKHEQGQWSQGELLAFLDFTERRVVRDEAAGG</sequence>
<dbReference type="OrthoDB" id="3139912at2"/>
<organism evidence="1 2">
    <name type="scientific">Rubinisphaera brasiliensis (strain ATCC 49424 / DSM 5305 / JCM 21570 / IAM 15109 / NBRC 103401 / IFAM 1448)</name>
    <name type="common">Planctomyces brasiliensis</name>
    <dbReference type="NCBI Taxonomy" id="756272"/>
    <lineage>
        <taxon>Bacteria</taxon>
        <taxon>Pseudomonadati</taxon>
        <taxon>Planctomycetota</taxon>
        <taxon>Planctomycetia</taxon>
        <taxon>Planctomycetales</taxon>
        <taxon>Planctomycetaceae</taxon>
        <taxon>Rubinisphaera</taxon>
    </lineage>
</organism>
<dbReference type="Proteomes" id="UP000006860">
    <property type="component" value="Chromosome"/>
</dbReference>
<dbReference type="AlphaFoldDB" id="F0SKL1"/>
<dbReference type="RefSeq" id="WP_013630697.1">
    <property type="nucleotide sequence ID" value="NC_015174.1"/>
</dbReference>
<name>F0SKL1_RUBBR</name>
<dbReference type="KEGG" id="pbs:Plabr_4420"/>
<dbReference type="HOGENOM" id="CLU_1979923_0_0_0"/>
<protein>
    <submittedName>
        <fullName evidence="1">Uncharacterized protein</fullName>
    </submittedName>
</protein>
<proteinExistence type="predicted"/>